<accession>A0A267WN20</accession>
<organism evidence="1 2">
    <name type="scientific">Bifidobacterium pseudocatenulatum</name>
    <dbReference type="NCBI Taxonomy" id="28026"/>
    <lineage>
        <taxon>Bacteria</taxon>
        <taxon>Bacillati</taxon>
        <taxon>Actinomycetota</taxon>
        <taxon>Actinomycetes</taxon>
        <taxon>Bifidobacteriales</taxon>
        <taxon>Bifidobacteriaceae</taxon>
        <taxon>Bifidobacterium</taxon>
    </lineage>
</organism>
<proteinExistence type="predicted"/>
<name>A0A267WN20_BIFPS</name>
<comment type="caution">
    <text evidence="1">The sequence shown here is derived from an EMBL/GenBank/DDBJ whole genome shotgun (WGS) entry which is preliminary data.</text>
</comment>
<evidence type="ECO:0000313" key="1">
    <source>
        <dbReference type="EMBL" id="PAC74008.1"/>
    </source>
</evidence>
<evidence type="ECO:0000313" key="2">
    <source>
        <dbReference type="Proteomes" id="UP000216789"/>
    </source>
</evidence>
<sequence>MRSRAQEPGGAVFFDPYSEPVAGVADMTFDRAVPVTALQPVCAVATPQRLLCCVGILGDKPNDLLQVRKIGMPTLRFSRLMSRWNALVYSICSTVRFPAIRTFHRRS</sequence>
<dbReference type="EMBL" id="MNLB01000002">
    <property type="protein sequence ID" value="PAC74008.1"/>
    <property type="molecule type" value="Genomic_DNA"/>
</dbReference>
<reference evidence="1 2" key="1">
    <citation type="journal article" date="2017" name="ISME J.">
        <title>Unveiling bifidobacterial biogeography across the mammalian branch of the tree of life.</title>
        <authorList>
            <person name="Milani C."/>
            <person name="Mangifesta M."/>
            <person name="Mancabelli L."/>
            <person name="Lugli G.A."/>
            <person name="James K."/>
            <person name="Duranti S."/>
            <person name="Turroni F."/>
            <person name="Ferrario C."/>
            <person name="Ossiprandi M.C."/>
            <person name="van Sinderen D."/>
            <person name="Ventura M."/>
        </authorList>
    </citation>
    <scope>NUCLEOTIDE SEQUENCE [LARGE SCALE GENOMIC DNA]</scope>
    <source>
        <strain evidence="1 2">1E</strain>
    </source>
</reference>
<gene>
    <name evidence="1" type="ORF">BPS1E_0631</name>
</gene>
<dbReference type="AlphaFoldDB" id="A0A267WN20"/>
<protein>
    <submittedName>
        <fullName evidence="1">Uncharacterized protein</fullName>
    </submittedName>
</protein>
<dbReference type="Proteomes" id="UP000216789">
    <property type="component" value="Unassembled WGS sequence"/>
</dbReference>